<gene>
    <name evidence="4" type="ORF">DSF98_18225</name>
</gene>
<dbReference type="Pfam" id="PF07825">
    <property type="entry name" value="Exc"/>
    <property type="match status" value="1"/>
</dbReference>
<dbReference type="GO" id="GO:0003677">
    <property type="term" value="F:DNA binding"/>
    <property type="evidence" value="ECO:0007669"/>
    <property type="project" value="UniProtKB-KW"/>
</dbReference>
<dbReference type="GO" id="GO:0006310">
    <property type="term" value="P:DNA recombination"/>
    <property type="evidence" value="ECO:0007669"/>
    <property type="project" value="UniProtKB-KW"/>
</dbReference>
<proteinExistence type="predicted"/>
<dbReference type="EMBL" id="AAACIV010000018">
    <property type="protein sequence ID" value="EAA7254605.1"/>
    <property type="molecule type" value="Genomic_DNA"/>
</dbReference>
<organism evidence="4">
    <name type="scientific">Salmonella enterica I</name>
    <dbReference type="NCBI Taxonomy" id="59201"/>
    <lineage>
        <taxon>Bacteria</taxon>
        <taxon>Pseudomonadati</taxon>
        <taxon>Pseudomonadota</taxon>
        <taxon>Gammaproteobacteria</taxon>
        <taxon>Enterobacterales</taxon>
        <taxon>Enterobacteriaceae</taxon>
        <taxon>Salmonella</taxon>
    </lineage>
</organism>
<dbReference type="Gene3D" id="1.10.1660.20">
    <property type="match status" value="1"/>
</dbReference>
<keyword evidence="1" id="KW-0238">DNA-binding</keyword>
<reference evidence="4" key="1">
    <citation type="submission" date="2018-07" db="EMBL/GenBank/DDBJ databases">
        <authorList>
            <person name="Ashton P.M."/>
            <person name="Dallman T."/>
            <person name="Nair S."/>
            <person name="De Pinna E."/>
            <person name="Peters T."/>
            <person name="Grant K."/>
        </authorList>
    </citation>
    <scope>NUCLEOTIDE SEQUENCE [LARGE SCALE GENOMIC DNA]</scope>
    <source>
        <strain evidence="4">440016</strain>
    </source>
</reference>
<evidence type="ECO:0000256" key="1">
    <source>
        <dbReference type="ARBA" id="ARBA00023125"/>
    </source>
</evidence>
<evidence type="ECO:0000259" key="3">
    <source>
        <dbReference type="Pfam" id="PF07825"/>
    </source>
</evidence>
<sequence length="90" mass="10574">MNLVTLKEWGKLIYRDNPPSVSTLRRWARNGNIYPAPEKHGRSYRVVPDAFYINPRKTGLKLEQHTPNGRTGRGSELLERLRNEIEKIRF</sequence>
<comment type="caution">
    <text evidence="4">The sequence shown here is derived from an EMBL/GenBank/DDBJ whole genome shotgun (WGS) entry which is preliminary data.</text>
</comment>
<feature type="domain" description="Excisionase-like" evidence="3">
    <location>
        <begin position="4"/>
        <end position="57"/>
    </location>
</feature>
<accession>A0A3V2NXH4</accession>
<name>A0A3V2NXH4_SALET</name>
<protein>
    <submittedName>
        <fullName evidence="4">Excisionase</fullName>
    </submittedName>
</protein>
<dbReference type="AlphaFoldDB" id="A0A3V2NXH4"/>
<dbReference type="Proteomes" id="UP000839682">
    <property type="component" value="Unassembled WGS sequence"/>
</dbReference>
<dbReference type="InterPro" id="IPR038137">
    <property type="entry name" value="Excisionase-like_sf"/>
</dbReference>
<dbReference type="SUPFAM" id="SSF46955">
    <property type="entry name" value="Putative DNA-binding domain"/>
    <property type="match status" value="1"/>
</dbReference>
<dbReference type="InterPro" id="IPR012884">
    <property type="entry name" value="Excisionase-like"/>
</dbReference>
<keyword evidence="2" id="KW-0233">DNA recombination</keyword>
<dbReference type="InterPro" id="IPR009061">
    <property type="entry name" value="DNA-bd_dom_put_sf"/>
</dbReference>
<evidence type="ECO:0000256" key="2">
    <source>
        <dbReference type="ARBA" id="ARBA00023172"/>
    </source>
</evidence>
<evidence type="ECO:0000313" key="4">
    <source>
        <dbReference type="EMBL" id="EAA7254605.1"/>
    </source>
</evidence>